<name>A0A6B9UYN0_NPVST</name>
<accession>A0A6B9UYN0</accession>
<gene>
    <name evidence="2" type="primary">ORF7</name>
</gene>
<dbReference type="EMBL" id="MN342245">
    <property type="protein sequence ID" value="QHN73857.1"/>
    <property type="molecule type" value="Genomic_DNA"/>
</dbReference>
<sequence length="717" mass="81015">MSSKTSVDFDAAPVDVVINKTITHPTSDIDSDYDAPEIFAGDDVVASVAHDATDGDVGAGAAETAAGVGVADGAGDVGVGVAAGVADAADGAAAAGVGAAEADAAAGAGKNVILPVINYISDHKYYNLYIALNDCNNILYEFMELPTDLIQFITKTVISNEHLFSEYNTIQTFLRCNVLDVVNGRVYFVNMTDNYKIRIFCQYIVQLYYLCYNKFDDDANCDVKSKLYSEIDFVELIRLDKMFKFDGLELYDMALRHTIMAKDNNIKINCFNNLIANAIGIRKSVLYMAFAVPNYSSDAANHSDDMYDNKNYSMSITRYIFDNSHYYDADWSKRFNLDEPIYSNLSQFFDVFAKFNIDYRDFKINNCFVKKLIIANVYISRYYKSVDNLYERFNIINSIKAATSRDEVISIIEKAARDLEKSEYSIHNYSEILKSDSTFQTSNELIQNTRPFNFNFDLDYALNDDQCNKLYSHLVSELSLHSNIYPNINVKIYNLIKQFNIMSREYFTDTVLISKSWKKIYMHFKQFVNMFCWIDTVYIINQVLDKKIAQLTIRDEYDNDDDDDDDDDSTSINFDNINSNTEVSFQIEHVESPLKQPVISELTPAEESVVSPPQLPAADESIESKCTQLIKLNFREIYANFLKRKEAEVMQAQAKQAEIMQTEAKETEAVKAEVASSVSSKRAKVNSVSASKRARIDSVSSKYGIKILPPRAAAKRL</sequence>
<evidence type="ECO:0000256" key="1">
    <source>
        <dbReference type="SAM" id="MobiDB-lite"/>
    </source>
</evidence>
<feature type="region of interest" description="Disordered" evidence="1">
    <location>
        <begin position="557"/>
        <end position="576"/>
    </location>
</feature>
<feature type="compositionally biased region" description="Acidic residues" evidence="1">
    <location>
        <begin position="557"/>
        <end position="569"/>
    </location>
</feature>
<organism evidence="2">
    <name type="scientific">Spodoptera litura multicapsid nucleopolyhedrovirus</name>
    <name type="common">SpltMNPV</name>
    <dbReference type="NCBI Taxonomy" id="46242"/>
    <lineage>
        <taxon>Viruses</taxon>
        <taxon>Viruses incertae sedis</taxon>
        <taxon>Naldaviricetes</taxon>
        <taxon>Lefavirales</taxon>
        <taxon>Baculoviridae</taxon>
        <taxon>Alphabaculovirus</taxon>
        <taxon>Alphabaculovirus spliturae</taxon>
    </lineage>
</organism>
<organismHost>
    <name type="scientific">Lepidoptera</name>
    <name type="common">moths &amp; butterflies</name>
    <dbReference type="NCBI Taxonomy" id="7088"/>
</organismHost>
<evidence type="ECO:0000313" key="2">
    <source>
        <dbReference type="EMBL" id="QHN73857.1"/>
    </source>
</evidence>
<reference evidence="2" key="1">
    <citation type="journal article" date="2019" name="Viruses">
        <title>Identification of Loci Associated with Enhanced Virulence in Spodoptera litura Nucleopolyhedrovirus Isolates Using Deep Sequencing.</title>
        <authorList>
            <person name="Zwart M.P."/>
            <person name="Ali G."/>
            <person name="Strien E.A.V."/>
            <person name="Schijlen E.G.W.M."/>
            <person name="Wang M."/>
            <person name="Werf W.V."/>
            <person name="Vlak J.M."/>
        </authorList>
    </citation>
    <scope>NUCLEOTIDE SEQUENCE</scope>
    <source>
        <strain evidence="2">G2</strain>
    </source>
</reference>
<proteinExistence type="predicted"/>
<protein>
    <submittedName>
        <fullName evidence="2">Uncharacterized protein</fullName>
    </submittedName>
</protein>